<dbReference type="OrthoDB" id="5971574at2759"/>
<dbReference type="EMBL" id="CP045891">
    <property type="protein sequence ID" value="QQP57167.1"/>
    <property type="molecule type" value="Genomic_DNA"/>
</dbReference>
<dbReference type="AlphaFoldDB" id="A0A7T8KJL0"/>
<dbReference type="UniPathway" id="UPA00163"/>
<gene>
    <name evidence="1" type="ORF">FKW44_002066</name>
</gene>
<organism evidence="1 2">
    <name type="scientific">Caligus rogercresseyi</name>
    <name type="common">Sea louse</name>
    <dbReference type="NCBI Taxonomy" id="217165"/>
    <lineage>
        <taxon>Eukaryota</taxon>
        <taxon>Metazoa</taxon>
        <taxon>Ecdysozoa</taxon>
        <taxon>Arthropoda</taxon>
        <taxon>Crustacea</taxon>
        <taxon>Multicrustacea</taxon>
        <taxon>Hexanauplia</taxon>
        <taxon>Copepoda</taxon>
        <taxon>Siphonostomatoida</taxon>
        <taxon>Caligidae</taxon>
        <taxon>Caligus</taxon>
    </lineage>
</organism>
<keyword evidence="2" id="KW-1185">Reference proteome</keyword>
<dbReference type="Proteomes" id="UP000595437">
    <property type="component" value="Chromosome 2"/>
</dbReference>
<protein>
    <submittedName>
        <fullName evidence="1">Phosphorylase b kinase regulatory subunit</fullName>
    </submittedName>
</protein>
<evidence type="ECO:0000313" key="2">
    <source>
        <dbReference type="Proteomes" id="UP000595437"/>
    </source>
</evidence>
<sequence>MRYWEAMRYSSSLLEQMVESISPYITAILVSGKQVVLETGCGSEALFNKPVSPGDIHNILYGNPTSHASF</sequence>
<evidence type="ECO:0000313" key="1">
    <source>
        <dbReference type="EMBL" id="QQP57167.1"/>
    </source>
</evidence>
<accession>A0A7T8KJL0</accession>
<proteinExistence type="predicted"/>
<name>A0A7T8KJL0_CALRO</name>
<reference evidence="2" key="1">
    <citation type="submission" date="2021-01" db="EMBL/GenBank/DDBJ databases">
        <title>Caligus Genome Assembly.</title>
        <authorList>
            <person name="Gallardo-Escarate C."/>
        </authorList>
    </citation>
    <scope>NUCLEOTIDE SEQUENCE [LARGE SCALE GENOMIC DNA]</scope>
</reference>
<dbReference type="GO" id="GO:0005977">
    <property type="term" value="P:glycogen metabolic process"/>
    <property type="evidence" value="ECO:0007669"/>
    <property type="project" value="UniProtKB-UniPathway"/>
</dbReference>